<keyword evidence="4" id="KW-1185">Reference proteome</keyword>
<keyword evidence="2" id="KW-0472">Membrane</keyword>
<gene>
    <name evidence="3" type="ORF">BQ4739_LOCUS19447</name>
</gene>
<feature type="region of interest" description="Disordered" evidence="1">
    <location>
        <begin position="1"/>
        <end position="70"/>
    </location>
</feature>
<feature type="compositionally biased region" description="Low complexity" evidence="1">
    <location>
        <begin position="35"/>
        <end position="64"/>
    </location>
</feature>
<keyword evidence="2" id="KW-1133">Transmembrane helix</keyword>
<feature type="compositionally biased region" description="Basic and acidic residues" evidence="1">
    <location>
        <begin position="1"/>
        <end position="32"/>
    </location>
</feature>
<reference evidence="3 4" key="1">
    <citation type="submission" date="2016-10" db="EMBL/GenBank/DDBJ databases">
        <authorList>
            <person name="Cai Z."/>
        </authorList>
    </citation>
    <scope>NUCLEOTIDE SEQUENCE [LARGE SCALE GENOMIC DNA]</scope>
</reference>
<dbReference type="AlphaFoldDB" id="A0A383WNW9"/>
<evidence type="ECO:0000313" key="3">
    <source>
        <dbReference type="EMBL" id="SZX79160.1"/>
    </source>
</evidence>
<accession>A0A383WNW9</accession>
<proteinExistence type="predicted"/>
<feature type="transmembrane region" description="Helical" evidence="2">
    <location>
        <begin position="211"/>
        <end position="232"/>
    </location>
</feature>
<name>A0A383WNW9_TETOB</name>
<sequence length="253" mass="27424">MAAAHEGSRHESLDYTDEEHKMPLLLDHEAEHSSPSGSQKHQQEQQAAQSTATAGPQPAPQRQPSQRRRSSDIDIQASIAAYPAFPTRPANEAGLVFLQDLPDVLLLWRSQRGVMLAWMISSIVMLLLFAPFFVTTGLFLGAEVACILCVMASGVYLCRRTAADGLELGSQVKLAASCGAAAFFLDCLTAFVDLLLVWSVDCEGDEACTSVMNYAVVFGLSLTWHAYLSIVISQRARSLLPMLNPVSSGVIQL</sequence>
<organism evidence="3 4">
    <name type="scientific">Tetradesmus obliquus</name>
    <name type="common">Green alga</name>
    <name type="synonym">Acutodesmus obliquus</name>
    <dbReference type="NCBI Taxonomy" id="3088"/>
    <lineage>
        <taxon>Eukaryota</taxon>
        <taxon>Viridiplantae</taxon>
        <taxon>Chlorophyta</taxon>
        <taxon>core chlorophytes</taxon>
        <taxon>Chlorophyceae</taxon>
        <taxon>CS clade</taxon>
        <taxon>Sphaeropleales</taxon>
        <taxon>Scenedesmaceae</taxon>
        <taxon>Tetradesmus</taxon>
    </lineage>
</organism>
<feature type="transmembrane region" description="Helical" evidence="2">
    <location>
        <begin position="139"/>
        <end position="158"/>
    </location>
</feature>
<feature type="transmembrane region" description="Helical" evidence="2">
    <location>
        <begin position="179"/>
        <end position="199"/>
    </location>
</feature>
<evidence type="ECO:0000256" key="1">
    <source>
        <dbReference type="SAM" id="MobiDB-lite"/>
    </source>
</evidence>
<feature type="transmembrane region" description="Helical" evidence="2">
    <location>
        <begin position="114"/>
        <end position="133"/>
    </location>
</feature>
<evidence type="ECO:0000256" key="2">
    <source>
        <dbReference type="SAM" id="Phobius"/>
    </source>
</evidence>
<evidence type="ECO:0000313" key="4">
    <source>
        <dbReference type="Proteomes" id="UP000256970"/>
    </source>
</evidence>
<dbReference type="EMBL" id="FNXT01001358">
    <property type="protein sequence ID" value="SZX79160.1"/>
    <property type="molecule type" value="Genomic_DNA"/>
</dbReference>
<dbReference type="Proteomes" id="UP000256970">
    <property type="component" value="Unassembled WGS sequence"/>
</dbReference>
<keyword evidence="2" id="KW-0812">Transmembrane</keyword>
<protein>
    <submittedName>
        <fullName evidence="3">Uncharacterized protein</fullName>
    </submittedName>
</protein>